<evidence type="ECO:0000256" key="7">
    <source>
        <dbReference type="SAM" id="Phobius"/>
    </source>
</evidence>
<feature type="transmembrane region" description="Helical" evidence="7">
    <location>
        <begin position="322"/>
        <end position="341"/>
    </location>
</feature>
<feature type="transmembrane region" description="Helical" evidence="7">
    <location>
        <begin position="377"/>
        <end position="399"/>
    </location>
</feature>
<feature type="transmembrane region" description="Helical" evidence="7">
    <location>
        <begin position="114"/>
        <end position="137"/>
    </location>
</feature>
<sequence>MHDKRKVKSGFIWSALDSLGTQAIALTTSLILANILGPAVFGLIAMLTIFIALANVFINSGFTAALIRKVDRDESDFATTFYFSLGVSIGCYLLLFFCAPYIAQFYQEPELTQLTRVIALIIIINTFSAIPIVKLSVNLNFKTQAKCNFVGLICSGILALILAHLDYGVWTLVAQQVALAVINVLMLNLLAPWWPKQKFSKKSFKKLFKFGSKLLLSGLLDTIYNNIYSLIIGKQFTAIQLGLFNQANRLSSLPATTLTGVIQKVTYPMLSAMQHDTKKLDASYLLTLQFAAVVIFPTMFGLCIIAEPLINILLGQEWQGSAELVSIITMALVLYPIHAINLNMLQVKGRSDLFLKLEIIKKITITLILIITVPMGIKAMCIGMVVSSYLALFINTYYTGKLSSLTAYNQFVTLLPIALITAFSALLGYTIGIGGSSNVIQIVTMLSVALGSYIAMMLLMQRPLLITLKYTLKS</sequence>
<dbReference type="Pfam" id="PF13440">
    <property type="entry name" value="Polysacc_synt_3"/>
    <property type="match status" value="1"/>
</dbReference>
<dbReference type="GO" id="GO:0005886">
    <property type="term" value="C:plasma membrane"/>
    <property type="evidence" value="ECO:0007669"/>
    <property type="project" value="UniProtKB-SubCell"/>
</dbReference>
<organism evidence="8 9">
    <name type="scientific">Pseudoalteromonas aliena</name>
    <dbReference type="NCBI Taxonomy" id="247523"/>
    <lineage>
        <taxon>Bacteria</taxon>
        <taxon>Pseudomonadati</taxon>
        <taxon>Pseudomonadota</taxon>
        <taxon>Gammaproteobacteria</taxon>
        <taxon>Alteromonadales</taxon>
        <taxon>Pseudoalteromonadaceae</taxon>
        <taxon>Pseudoalteromonas</taxon>
    </lineage>
</organism>
<dbReference type="EMBL" id="CP019628">
    <property type="protein sequence ID" value="AQP99430.1"/>
    <property type="molecule type" value="Genomic_DNA"/>
</dbReference>
<evidence type="ECO:0000256" key="4">
    <source>
        <dbReference type="ARBA" id="ARBA00022692"/>
    </source>
</evidence>
<accession>A0A1Q2GWP2</accession>
<dbReference type="InterPro" id="IPR050833">
    <property type="entry name" value="Poly_Biosynth_Transport"/>
</dbReference>
<keyword evidence="3" id="KW-1003">Cell membrane</keyword>
<keyword evidence="6 7" id="KW-0472">Membrane</keyword>
<comment type="subcellular location">
    <subcellularLocation>
        <location evidence="1">Cell membrane</location>
        <topology evidence="1">Multi-pass membrane protein</topology>
    </subcellularLocation>
</comment>
<feature type="transmembrane region" description="Helical" evidence="7">
    <location>
        <begin position="411"/>
        <end position="433"/>
    </location>
</feature>
<dbReference type="Proteomes" id="UP000188243">
    <property type="component" value="Chromosome"/>
</dbReference>
<dbReference type="PANTHER" id="PTHR30250:SF10">
    <property type="entry name" value="LIPOPOLYSACCHARIDE BIOSYNTHESIS PROTEIN WZXC"/>
    <property type="match status" value="1"/>
</dbReference>
<keyword evidence="5 7" id="KW-1133">Transmembrane helix</keyword>
<dbReference type="RefSeq" id="WP_077536126.1">
    <property type="nucleotide sequence ID" value="NZ_CP019628.1"/>
</dbReference>
<protein>
    <submittedName>
        <fullName evidence="8">Lipopolysaccharide biosynthesis protein</fullName>
    </submittedName>
</protein>
<evidence type="ECO:0000313" key="9">
    <source>
        <dbReference type="Proteomes" id="UP000188243"/>
    </source>
</evidence>
<feature type="transmembrane region" description="Helical" evidence="7">
    <location>
        <begin position="173"/>
        <end position="194"/>
    </location>
</feature>
<feature type="transmembrane region" description="Helical" evidence="7">
    <location>
        <begin position="149"/>
        <end position="167"/>
    </location>
</feature>
<proteinExistence type="inferred from homology"/>
<keyword evidence="4 7" id="KW-0812">Transmembrane</keyword>
<name>A0A1Q2GWP2_9GAMM</name>
<dbReference type="STRING" id="247523.B0W48_06205"/>
<dbReference type="KEGG" id="paln:B0W48_06205"/>
<reference evidence="8 9" key="1">
    <citation type="submission" date="2017-02" db="EMBL/GenBank/DDBJ databases">
        <title>Complete genome sequence of the cold-active Pseudoalteromonas aliena strain EH1 isolated from Arctic seawater.</title>
        <authorList>
            <person name="Kim E."/>
            <person name="Heo E."/>
            <person name="Kim H."/>
            <person name="Kim D."/>
        </authorList>
    </citation>
    <scope>NUCLEOTIDE SEQUENCE [LARGE SCALE GENOMIC DNA]</scope>
    <source>
        <strain evidence="8 9">EH1</strain>
    </source>
</reference>
<dbReference type="AlphaFoldDB" id="A0A1Q2GWP2"/>
<evidence type="ECO:0000256" key="5">
    <source>
        <dbReference type="ARBA" id="ARBA00022989"/>
    </source>
</evidence>
<evidence type="ECO:0000256" key="6">
    <source>
        <dbReference type="ARBA" id="ARBA00023136"/>
    </source>
</evidence>
<evidence type="ECO:0000313" key="8">
    <source>
        <dbReference type="EMBL" id="AQP99430.1"/>
    </source>
</evidence>
<feature type="transmembrane region" description="Helical" evidence="7">
    <location>
        <begin position="439"/>
        <end position="460"/>
    </location>
</feature>
<feature type="transmembrane region" description="Helical" evidence="7">
    <location>
        <begin position="39"/>
        <end position="67"/>
    </location>
</feature>
<evidence type="ECO:0000256" key="3">
    <source>
        <dbReference type="ARBA" id="ARBA00022475"/>
    </source>
</evidence>
<gene>
    <name evidence="8" type="ORF">B0W48_06205</name>
</gene>
<evidence type="ECO:0000256" key="1">
    <source>
        <dbReference type="ARBA" id="ARBA00004651"/>
    </source>
</evidence>
<dbReference type="CDD" id="cd13127">
    <property type="entry name" value="MATE_tuaB_like"/>
    <property type="match status" value="1"/>
</dbReference>
<feature type="transmembrane region" description="Helical" evidence="7">
    <location>
        <begin position="282"/>
        <end position="310"/>
    </location>
</feature>
<feature type="transmembrane region" description="Helical" evidence="7">
    <location>
        <begin position="79"/>
        <end position="102"/>
    </location>
</feature>
<comment type="similarity">
    <text evidence="2">Belongs to the polysaccharide synthase family.</text>
</comment>
<dbReference type="PANTHER" id="PTHR30250">
    <property type="entry name" value="PST FAMILY PREDICTED COLANIC ACID TRANSPORTER"/>
    <property type="match status" value="1"/>
</dbReference>
<feature type="transmembrane region" description="Helical" evidence="7">
    <location>
        <begin position="12"/>
        <end position="33"/>
    </location>
</feature>
<evidence type="ECO:0000256" key="2">
    <source>
        <dbReference type="ARBA" id="ARBA00007430"/>
    </source>
</evidence>